<evidence type="ECO:0000313" key="3">
    <source>
        <dbReference type="EMBL" id="PWN43133.1"/>
    </source>
</evidence>
<gene>
    <name evidence="3" type="ORF">IE81DRAFT_289105</name>
</gene>
<feature type="compositionally biased region" description="Polar residues" evidence="1">
    <location>
        <begin position="59"/>
        <end position="72"/>
    </location>
</feature>
<dbReference type="InterPro" id="IPR029058">
    <property type="entry name" value="AB_hydrolase_fold"/>
</dbReference>
<sequence length="660" mass="70212">MEIDFEGSNEDGTPANAAGLRPASQNFGRPRGASGLAPPGNGDGDGGAGRKKKGKLDNATPTNGAPTSSRLQSGPPGLAHKLSRGSLKGSEPSRSSIAGKGPTAGGKAGETPVEGSLQEGPQPDPAPPASRPLTPLTRGGRGTGGPSAPGESSSGKPPSISPPRANLILPSFEDTFDRPPRSHAPPGGLVERTLSAVTAWVGGRERKFSTSSSKLRRSSSIMEAGPAAVARREAAESENRLPRTWAVMGLKERAKSRGCKEMDKVVVIGIHGWFSVGPLAKWFGEPTGTSTKLATMMADSVKRHYEGAGLEPPSTEHGRLTVIPLQGDGKVADRIDKLYAALLAQQQWVQAVKDADVLFIAAHSQGCVVATHLLARLLEQGTVQPNRTRTALLAIAGINHGPFNSLRSGVSNYYLNAFETPAAKELFEYQSSSSTCSRQYSSAQRIVLDKGVKVAYVASVDDQVVPLYSALNSSTSHPSIVRALYVDSRAFPRVDFLTNLLAFCVGVRNAGLPDHGLLSLLSASVAGSLYAGEGHSKCYEEPLTYDFAARYLLETTSPLRPPTLLVGESAPPAPIFETFEPQRWNPYSLPWALRGILEDVAVRELYSSDIAKLLSDYARWSPSTKVLKDVQWRLEPMRLIPRPPEAQEVPRSAASSVSKL</sequence>
<dbReference type="SUPFAM" id="SSF53474">
    <property type="entry name" value="alpha/beta-Hydrolases"/>
    <property type="match status" value="1"/>
</dbReference>
<dbReference type="PANTHER" id="PTHR47349">
    <property type="entry name" value="CHROMOSOME 8, WHOLE GENOME SHOTGUN SEQUENCE"/>
    <property type="match status" value="1"/>
</dbReference>
<evidence type="ECO:0000259" key="2">
    <source>
        <dbReference type="Pfam" id="PF26147"/>
    </source>
</evidence>
<dbReference type="RefSeq" id="XP_025370293.1">
    <property type="nucleotide sequence ID" value="XM_025511801.1"/>
</dbReference>
<dbReference type="AlphaFoldDB" id="A0A316W2Z3"/>
<dbReference type="Gene3D" id="3.40.50.1820">
    <property type="entry name" value="alpha/beta hydrolase"/>
    <property type="match status" value="1"/>
</dbReference>
<accession>A0A316W2Z3</accession>
<reference evidence="3 4" key="1">
    <citation type="journal article" date="2018" name="Mol. Biol. Evol.">
        <title>Broad Genomic Sampling Reveals a Smut Pathogenic Ancestry of the Fungal Clade Ustilaginomycotina.</title>
        <authorList>
            <person name="Kijpornyongpan T."/>
            <person name="Mondo S.J."/>
            <person name="Barry K."/>
            <person name="Sandor L."/>
            <person name="Lee J."/>
            <person name="Lipzen A."/>
            <person name="Pangilinan J."/>
            <person name="LaButti K."/>
            <person name="Hainaut M."/>
            <person name="Henrissat B."/>
            <person name="Grigoriev I.V."/>
            <person name="Spatafora J.W."/>
            <person name="Aime M.C."/>
        </authorList>
    </citation>
    <scope>NUCLEOTIDE SEQUENCE [LARGE SCALE GENOMIC DNA]</scope>
    <source>
        <strain evidence="3 4">MCA 4658</strain>
    </source>
</reference>
<keyword evidence="4" id="KW-1185">Reference proteome</keyword>
<dbReference type="Proteomes" id="UP000245783">
    <property type="component" value="Unassembled WGS sequence"/>
</dbReference>
<dbReference type="GeneID" id="37033671"/>
<dbReference type="EMBL" id="KZ819372">
    <property type="protein sequence ID" value="PWN43133.1"/>
    <property type="molecule type" value="Genomic_DNA"/>
</dbReference>
<proteinExistence type="predicted"/>
<evidence type="ECO:0000313" key="4">
    <source>
        <dbReference type="Proteomes" id="UP000245783"/>
    </source>
</evidence>
<dbReference type="Pfam" id="PF26147">
    <property type="entry name" value="AB_HYDROLASE_YMC0-YMC35"/>
    <property type="match status" value="1"/>
</dbReference>
<organism evidence="3 4">
    <name type="scientific">Ceraceosorus guamensis</name>
    <dbReference type="NCBI Taxonomy" id="1522189"/>
    <lineage>
        <taxon>Eukaryota</taxon>
        <taxon>Fungi</taxon>
        <taxon>Dikarya</taxon>
        <taxon>Basidiomycota</taxon>
        <taxon>Ustilaginomycotina</taxon>
        <taxon>Exobasidiomycetes</taxon>
        <taxon>Ceraceosorales</taxon>
        <taxon>Ceraceosoraceae</taxon>
        <taxon>Ceraceosorus</taxon>
    </lineage>
</organism>
<feature type="region of interest" description="Disordered" evidence="1">
    <location>
        <begin position="1"/>
        <end position="189"/>
    </location>
</feature>
<evidence type="ECO:0000256" key="1">
    <source>
        <dbReference type="SAM" id="MobiDB-lite"/>
    </source>
</evidence>
<protein>
    <recommendedName>
        <fullName evidence="2">YMC020W-like alpha/beta hydrolase domain-containing protein</fullName>
    </recommendedName>
</protein>
<feature type="domain" description="YMC020W-like alpha/beta hydrolase" evidence="2">
    <location>
        <begin position="257"/>
        <end position="599"/>
    </location>
</feature>
<dbReference type="PANTHER" id="PTHR47349:SF1">
    <property type="entry name" value="AER328WP"/>
    <property type="match status" value="1"/>
</dbReference>
<dbReference type="OrthoDB" id="5598028at2759"/>
<dbReference type="InterPro" id="IPR058933">
    <property type="entry name" value="YMC020W-like_ab_hydrolase"/>
</dbReference>
<name>A0A316W2Z3_9BASI</name>
<dbReference type="InterPro" id="IPR058934">
    <property type="entry name" value="YMC020W-like"/>
</dbReference>
<feature type="compositionally biased region" description="Low complexity" evidence="1">
    <location>
        <begin position="148"/>
        <end position="158"/>
    </location>
</feature>
<dbReference type="InParanoid" id="A0A316W2Z3"/>